<dbReference type="Proteomes" id="UP000827976">
    <property type="component" value="Chromosome 7"/>
</dbReference>
<organism evidence="1 2">
    <name type="scientific">Dioscorea alata</name>
    <name type="common">Purple yam</name>
    <dbReference type="NCBI Taxonomy" id="55571"/>
    <lineage>
        <taxon>Eukaryota</taxon>
        <taxon>Viridiplantae</taxon>
        <taxon>Streptophyta</taxon>
        <taxon>Embryophyta</taxon>
        <taxon>Tracheophyta</taxon>
        <taxon>Spermatophyta</taxon>
        <taxon>Magnoliopsida</taxon>
        <taxon>Liliopsida</taxon>
        <taxon>Dioscoreales</taxon>
        <taxon>Dioscoreaceae</taxon>
        <taxon>Dioscorea</taxon>
    </lineage>
</organism>
<keyword evidence="1" id="KW-0378">Hydrolase</keyword>
<proteinExistence type="predicted"/>
<comment type="caution">
    <text evidence="1">The sequence shown here is derived from an EMBL/GenBank/DDBJ whole genome shotgun (WGS) entry which is preliminary data.</text>
</comment>
<gene>
    <name evidence="1" type="ORF">IHE45_07G012800</name>
</gene>
<dbReference type="EC" id="3.1.1.11" evidence="1"/>
<name>A0ACB7VPU9_DIOAL</name>
<keyword evidence="2" id="KW-1185">Reference proteome</keyword>
<reference evidence="2" key="1">
    <citation type="journal article" date="2022" name="Nat. Commun.">
        <title>Chromosome evolution and the genetic basis of agronomically important traits in greater yam.</title>
        <authorList>
            <person name="Bredeson J.V."/>
            <person name="Lyons J.B."/>
            <person name="Oniyinde I.O."/>
            <person name="Okereke N.R."/>
            <person name="Kolade O."/>
            <person name="Nnabue I."/>
            <person name="Nwadili C.O."/>
            <person name="Hribova E."/>
            <person name="Parker M."/>
            <person name="Nwogha J."/>
            <person name="Shu S."/>
            <person name="Carlson J."/>
            <person name="Kariba R."/>
            <person name="Muthemba S."/>
            <person name="Knop K."/>
            <person name="Barton G.J."/>
            <person name="Sherwood A.V."/>
            <person name="Lopez-Montes A."/>
            <person name="Asiedu R."/>
            <person name="Jamnadass R."/>
            <person name="Muchugi A."/>
            <person name="Goodstein D."/>
            <person name="Egesi C.N."/>
            <person name="Featherston J."/>
            <person name="Asfaw A."/>
            <person name="Simpson G.G."/>
            <person name="Dolezel J."/>
            <person name="Hendre P.S."/>
            <person name="Van Deynze A."/>
            <person name="Kumar P.L."/>
            <person name="Obidiegwu J.E."/>
            <person name="Bhattacharjee R."/>
            <person name="Rokhsar D.S."/>
        </authorList>
    </citation>
    <scope>NUCLEOTIDE SEQUENCE [LARGE SCALE GENOMIC DNA]</scope>
    <source>
        <strain evidence="2">cv. TDa95/00328</strain>
    </source>
</reference>
<sequence length="390" mass="44128">MDLLFFFFFFFSSISFPKLIIGNNVEPQKPLINKFITVDQKGGGNFTTISAAISAVPKNNNQWIKILVKSGVYRDHKDLIDAPLLTSKLSTNRTIIVSQHGKDHFTSIQAAINSVSDDNSKWIIIHLRPGVYREKVIVPKNKQYIFLRGNGKGRTSIIWNASSTNNTLSATFTNYADNFIAFGISFKNDASIGKSPFRQAVAAMVAGDKVAFYHCAFYSKHNTLFDYKGRHYYESSYIQGNIDFIFGRGQVIIFMQNCEIFVLEDDRAKIHGSITAHHRESADDESAFIFLKGRVYGVGEVYLGRPRSPYSRVIFSRTYLSKTITSQGWTNWSYNGPLKHVIYGEHKCSGPGASHYGRVPWSLQLSDEEAAPFLTVDYISGKQWLPAYYY</sequence>
<evidence type="ECO:0000313" key="2">
    <source>
        <dbReference type="Proteomes" id="UP000827976"/>
    </source>
</evidence>
<dbReference type="EMBL" id="CM037017">
    <property type="protein sequence ID" value="KAH7676400.1"/>
    <property type="molecule type" value="Genomic_DNA"/>
</dbReference>
<evidence type="ECO:0000313" key="1">
    <source>
        <dbReference type="EMBL" id="KAH7676400.1"/>
    </source>
</evidence>
<protein>
    <submittedName>
        <fullName evidence="1">Pectinesterase protein</fullName>
        <ecNumber evidence="1">3.1.1.11</ecNumber>
    </submittedName>
</protein>
<accession>A0ACB7VPU9</accession>